<proteinExistence type="predicted"/>
<name>A0A975BKP9_9BACT</name>
<accession>A0A975BKP9</accession>
<dbReference type="AlphaFoldDB" id="A0A975BKP9"/>
<dbReference type="KEGG" id="dmm:dnm_032180"/>
<reference evidence="1" key="1">
    <citation type="journal article" date="2021" name="Microb. Physiol.">
        <title>Proteogenomic Insights into the Physiology of Marine, Sulfate-Reducing, Filamentous Desulfonema limicola and Desulfonema magnum.</title>
        <authorList>
            <person name="Schnaars V."/>
            <person name="Wohlbrand L."/>
            <person name="Scheve S."/>
            <person name="Hinrichs C."/>
            <person name="Reinhardt R."/>
            <person name="Rabus R."/>
        </authorList>
    </citation>
    <scope>NUCLEOTIDE SEQUENCE</scope>
    <source>
        <strain evidence="1">4be13</strain>
    </source>
</reference>
<sequence>MPNLQFGRNKYLSKSFILKAFWAEEKNRHGAKNHQSRPGY</sequence>
<keyword evidence="2" id="KW-1185">Reference proteome</keyword>
<dbReference type="Proteomes" id="UP000663722">
    <property type="component" value="Chromosome"/>
</dbReference>
<dbReference type="EMBL" id="CP061800">
    <property type="protein sequence ID" value="QTA87188.1"/>
    <property type="molecule type" value="Genomic_DNA"/>
</dbReference>
<evidence type="ECO:0000313" key="2">
    <source>
        <dbReference type="Proteomes" id="UP000663722"/>
    </source>
</evidence>
<organism evidence="1 2">
    <name type="scientific">Desulfonema magnum</name>
    <dbReference type="NCBI Taxonomy" id="45655"/>
    <lineage>
        <taxon>Bacteria</taxon>
        <taxon>Pseudomonadati</taxon>
        <taxon>Thermodesulfobacteriota</taxon>
        <taxon>Desulfobacteria</taxon>
        <taxon>Desulfobacterales</taxon>
        <taxon>Desulfococcaceae</taxon>
        <taxon>Desulfonema</taxon>
    </lineage>
</organism>
<gene>
    <name evidence="1" type="ORF">dnm_032180</name>
</gene>
<protein>
    <submittedName>
        <fullName evidence="1">Uncharacterized protein</fullName>
    </submittedName>
</protein>
<evidence type="ECO:0000313" key="1">
    <source>
        <dbReference type="EMBL" id="QTA87188.1"/>
    </source>
</evidence>